<keyword evidence="3" id="KW-1185">Reference proteome</keyword>
<accession>A0ABW8D6K5</accession>
<feature type="compositionally biased region" description="Basic and acidic residues" evidence="1">
    <location>
        <begin position="393"/>
        <end position="411"/>
    </location>
</feature>
<dbReference type="Proteomes" id="UP001615550">
    <property type="component" value="Unassembled WGS sequence"/>
</dbReference>
<feature type="region of interest" description="Disordered" evidence="1">
    <location>
        <begin position="393"/>
        <end position="459"/>
    </location>
</feature>
<name>A0ABW8D6K5_9GAMM</name>
<organism evidence="2 3">
    <name type="scientific">Legionella lytica</name>
    <dbReference type="NCBI Taxonomy" id="96232"/>
    <lineage>
        <taxon>Bacteria</taxon>
        <taxon>Pseudomonadati</taxon>
        <taxon>Pseudomonadota</taxon>
        <taxon>Gammaproteobacteria</taxon>
        <taxon>Legionellales</taxon>
        <taxon>Legionellaceae</taxon>
        <taxon>Legionella</taxon>
    </lineage>
</organism>
<gene>
    <name evidence="2" type="ORF">ACD661_07135</name>
</gene>
<evidence type="ECO:0000313" key="2">
    <source>
        <dbReference type="EMBL" id="MFJ1268325.1"/>
    </source>
</evidence>
<sequence>MYIKKDGEEISLEVNEEGIVKDSEGTSYYITGNNHISPALAVFAGNIFKKLLGDYQPDYYFTSDNERACNLLDDFAHFQLSQSSPLSVEYKGSDYPFDRIKNFSAIIIAGYYLGEIDWDFTNIGLVPAQGNDANRYDLVAVRVDPGHSFQFRRVVAFNIEHFEEVLNDPFRMVIGGINYQAFRDGHTEGINEYYFSDLFEDLSATSDELESSDESAQWDSFTTTGALAPLNYLGYKIPELKELLNNDDEIKELMKKILYLPDELLIELAKKSGVGQKEMAPIISVLSHRRSRFEDILKDNYSYSFSMQDWDIYFPEGKTSDERGNEPATLSSISPFTPMIEFSTSNVEPMELDEVSAAPGAFQLLNAGDSGENEHPQPPLVKQLISTERMKEKHVNLEEVPSRPKRARNEKESEEELAEEGPAVKKRKPQSLGFFVKAPESDEDSAQNDMVPDTSYKNP</sequence>
<reference evidence="2 3" key="1">
    <citation type="submission" date="2024-08" db="EMBL/GenBank/DDBJ databases">
        <title>Draft Genome Sequence of Legionella lytica strain DSB2004, Isolated From a Fire Sprinkler System.</title>
        <authorList>
            <person name="Everhart A.D."/>
            <person name="Kidane D.T."/>
            <person name="Farone A.L."/>
            <person name="Farone M.B."/>
        </authorList>
    </citation>
    <scope>NUCLEOTIDE SEQUENCE [LARGE SCALE GENOMIC DNA]</scope>
    <source>
        <strain evidence="2 3">DSB2004</strain>
    </source>
</reference>
<comment type="caution">
    <text evidence="2">The sequence shown here is derived from an EMBL/GenBank/DDBJ whole genome shotgun (WGS) entry which is preliminary data.</text>
</comment>
<protein>
    <recommendedName>
        <fullName evidence="4">Dot/Icm T4SS effector</fullName>
    </recommendedName>
</protein>
<dbReference type="EMBL" id="JBGORX010000001">
    <property type="protein sequence ID" value="MFJ1268325.1"/>
    <property type="molecule type" value="Genomic_DNA"/>
</dbReference>
<dbReference type="RefSeq" id="WP_400187136.1">
    <property type="nucleotide sequence ID" value="NZ_JBGORX010000001.1"/>
</dbReference>
<evidence type="ECO:0000313" key="3">
    <source>
        <dbReference type="Proteomes" id="UP001615550"/>
    </source>
</evidence>
<evidence type="ECO:0000256" key="1">
    <source>
        <dbReference type="SAM" id="MobiDB-lite"/>
    </source>
</evidence>
<proteinExistence type="predicted"/>
<evidence type="ECO:0008006" key="4">
    <source>
        <dbReference type="Google" id="ProtNLM"/>
    </source>
</evidence>